<dbReference type="GO" id="GO:0032451">
    <property type="term" value="F:demethylase activity"/>
    <property type="evidence" value="ECO:0007669"/>
    <property type="project" value="UniProtKB-ARBA"/>
</dbReference>
<dbReference type="GO" id="GO:0051213">
    <property type="term" value="F:dioxygenase activity"/>
    <property type="evidence" value="ECO:0007669"/>
    <property type="project" value="UniProtKB-KW"/>
</dbReference>
<keyword evidence="4" id="KW-0460">Magnesium</keyword>
<evidence type="ECO:0000313" key="10">
    <source>
        <dbReference type="EMBL" id="NMP32183.1"/>
    </source>
</evidence>
<dbReference type="EMBL" id="JABBXH010000003">
    <property type="protein sequence ID" value="NMP32183.1"/>
    <property type="molecule type" value="Genomic_DNA"/>
</dbReference>
<dbReference type="PROSITE" id="PS51471">
    <property type="entry name" value="FE2OG_OXY"/>
    <property type="match status" value="1"/>
</dbReference>
<reference evidence="10 11" key="1">
    <citation type="submission" date="2020-04" db="EMBL/GenBank/DDBJ databases">
        <title>Thalassotalea sp. M1531, isolated from the surface of marine red alga.</title>
        <authorList>
            <person name="Pang L."/>
            <person name="Lu D.-C."/>
        </authorList>
    </citation>
    <scope>NUCLEOTIDE SEQUENCE [LARGE SCALE GENOMIC DNA]</scope>
    <source>
        <strain evidence="10 11">M1531</strain>
    </source>
</reference>
<feature type="domain" description="Fe2OG dioxygenase" evidence="9">
    <location>
        <begin position="93"/>
        <end position="190"/>
    </location>
</feature>
<proteinExistence type="predicted"/>
<gene>
    <name evidence="10" type="ORF">HII17_11435</name>
</gene>
<dbReference type="PANTHER" id="PTHR31212">
    <property type="entry name" value="ALPHA-KETOGLUTARATE-DEPENDENT DIOXYGENASE ALKB HOMOLOG 3"/>
    <property type="match status" value="1"/>
</dbReference>
<dbReference type="Proteomes" id="UP000568664">
    <property type="component" value="Unassembled WGS sequence"/>
</dbReference>
<dbReference type="InterPro" id="IPR005123">
    <property type="entry name" value="Oxoglu/Fe-dep_dioxygenase_dom"/>
</dbReference>
<dbReference type="AlphaFoldDB" id="A0A7Y0LDH2"/>
<evidence type="ECO:0000256" key="5">
    <source>
        <dbReference type="ARBA" id="ARBA00022964"/>
    </source>
</evidence>
<evidence type="ECO:0000256" key="3">
    <source>
        <dbReference type="ARBA" id="ARBA00022763"/>
    </source>
</evidence>
<evidence type="ECO:0000256" key="1">
    <source>
        <dbReference type="ARBA" id="ARBA00001954"/>
    </source>
</evidence>
<evidence type="ECO:0000256" key="8">
    <source>
        <dbReference type="ARBA" id="ARBA00023204"/>
    </source>
</evidence>
<dbReference type="GO" id="GO:0016705">
    <property type="term" value="F:oxidoreductase activity, acting on paired donors, with incorporation or reduction of molecular oxygen"/>
    <property type="evidence" value="ECO:0007669"/>
    <property type="project" value="UniProtKB-ARBA"/>
</dbReference>
<dbReference type="GO" id="GO:0006307">
    <property type="term" value="P:DNA alkylation repair"/>
    <property type="evidence" value="ECO:0007669"/>
    <property type="project" value="InterPro"/>
</dbReference>
<keyword evidence="8" id="KW-0234">DNA repair</keyword>
<accession>A0A7Y0LDH2</accession>
<keyword evidence="7" id="KW-0408">Iron</keyword>
<keyword evidence="11" id="KW-1185">Reference proteome</keyword>
<dbReference type="Pfam" id="PF13532">
    <property type="entry name" value="2OG-FeII_Oxy_2"/>
    <property type="match status" value="1"/>
</dbReference>
<evidence type="ECO:0000256" key="7">
    <source>
        <dbReference type="ARBA" id="ARBA00023004"/>
    </source>
</evidence>
<dbReference type="FunFam" id="2.60.120.590:FF:000004">
    <property type="entry name" value="DNA oxidative demethylase ALKBH2"/>
    <property type="match status" value="1"/>
</dbReference>
<organism evidence="10 11">
    <name type="scientific">Thalassotalea algicola</name>
    <dbReference type="NCBI Taxonomy" id="2716224"/>
    <lineage>
        <taxon>Bacteria</taxon>
        <taxon>Pseudomonadati</taxon>
        <taxon>Pseudomonadota</taxon>
        <taxon>Gammaproteobacteria</taxon>
        <taxon>Alteromonadales</taxon>
        <taxon>Colwelliaceae</taxon>
        <taxon>Thalassotalea</taxon>
    </lineage>
</organism>
<keyword evidence="5 10" id="KW-0223">Dioxygenase</keyword>
<evidence type="ECO:0000256" key="4">
    <source>
        <dbReference type="ARBA" id="ARBA00022842"/>
    </source>
</evidence>
<evidence type="ECO:0000313" key="11">
    <source>
        <dbReference type="Proteomes" id="UP000568664"/>
    </source>
</evidence>
<dbReference type="GO" id="GO:0016787">
    <property type="term" value="F:hydrolase activity"/>
    <property type="evidence" value="ECO:0007669"/>
    <property type="project" value="UniProtKB-ARBA"/>
</dbReference>
<dbReference type="InterPro" id="IPR037151">
    <property type="entry name" value="AlkB-like_sf"/>
</dbReference>
<name>A0A7Y0LDH2_9GAMM</name>
<dbReference type="InterPro" id="IPR032854">
    <property type="entry name" value="ALKBH3"/>
</dbReference>
<comment type="cofactor">
    <cofactor evidence="1">
        <name>Fe(2+)</name>
        <dbReference type="ChEBI" id="CHEBI:29033"/>
    </cofactor>
</comment>
<sequence>MNISASNAHLNFEPNFLSSSQARQLFDTLQSSLNWRQDEIYVYGRAVAIPRLQAWYGDSGQEYQYSGLKMTAMPWTKELVDIKAKIEAVTGCQFNSCLANLYRDGSDTVGWHSDDEPELGAQPVIASLSLGETRNFQLKHKTLKEKLTIPLNSGSLLVMAGETQHAWQHCLPRTKRLKSPRINLTFRKIIG</sequence>
<evidence type="ECO:0000259" key="9">
    <source>
        <dbReference type="PROSITE" id="PS51471"/>
    </source>
</evidence>
<dbReference type="PANTHER" id="PTHR31212:SF4">
    <property type="entry name" value="ALPHA-KETOGLUTARATE-DEPENDENT DIOXYGENASE ALKB HOMOLOG 3"/>
    <property type="match status" value="1"/>
</dbReference>
<keyword evidence="2" id="KW-0479">Metal-binding</keyword>
<evidence type="ECO:0000256" key="2">
    <source>
        <dbReference type="ARBA" id="ARBA00022723"/>
    </source>
</evidence>
<evidence type="ECO:0000256" key="6">
    <source>
        <dbReference type="ARBA" id="ARBA00023002"/>
    </source>
</evidence>
<dbReference type="GO" id="GO:0046872">
    <property type="term" value="F:metal ion binding"/>
    <property type="evidence" value="ECO:0007669"/>
    <property type="project" value="UniProtKB-KW"/>
</dbReference>
<keyword evidence="6" id="KW-0560">Oxidoreductase</keyword>
<dbReference type="InterPro" id="IPR027450">
    <property type="entry name" value="AlkB-like"/>
</dbReference>
<keyword evidence="3" id="KW-0227">DNA damage</keyword>
<comment type="caution">
    <text evidence="10">The sequence shown here is derived from an EMBL/GenBank/DDBJ whole genome shotgun (WGS) entry which is preliminary data.</text>
</comment>
<dbReference type="GO" id="GO:0140097">
    <property type="term" value="F:catalytic activity, acting on DNA"/>
    <property type="evidence" value="ECO:0007669"/>
    <property type="project" value="UniProtKB-ARBA"/>
</dbReference>
<dbReference type="Gene3D" id="2.60.120.590">
    <property type="entry name" value="Alpha-ketoglutarate-dependent dioxygenase AlkB-like"/>
    <property type="match status" value="1"/>
</dbReference>
<protein>
    <submittedName>
        <fullName evidence="10">Alpha-ketoglutarate-dependent dioxygenase AlkB</fullName>
    </submittedName>
</protein>
<dbReference type="SUPFAM" id="SSF51197">
    <property type="entry name" value="Clavaminate synthase-like"/>
    <property type="match status" value="1"/>
</dbReference>